<protein>
    <recommendedName>
        <fullName evidence="4">Outer membrane protein beta-barrel domain-containing protein</fullName>
    </recommendedName>
</protein>
<dbReference type="RefSeq" id="WP_116976122.1">
    <property type="nucleotide sequence ID" value="NZ_QPMM01000006.1"/>
</dbReference>
<feature type="signal peptide" evidence="1">
    <location>
        <begin position="1"/>
        <end position="17"/>
    </location>
</feature>
<evidence type="ECO:0000313" key="3">
    <source>
        <dbReference type="Proteomes" id="UP000260644"/>
    </source>
</evidence>
<dbReference type="AlphaFoldDB" id="A0A3E1YAI5"/>
<sequence>MKKAVLLLLSCCTYSIASSQHLMYAIGSSYFIDHANHSKGITSSSIAFSPRYNITEHDYYSLSVGLPINIGAVIDLRSSEDSYDYNYTDKIRMLIDVPVILNFNLGAISSAENTQKVGGFVGAGMAYHLGPVTKIRKGQNGIDDYNPTTQGSAGPVINAGIRLNIRQAGINGLEIKGTYMKSYINQTDVYSIQLLYAM</sequence>
<accession>A0A3E1YAI5</accession>
<comment type="caution">
    <text evidence="2">The sequence shown here is derived from an EMBL/GenBank/DDBJ whole genome shotgun (WGS) entry which is preliminary data.</text>
</comment>
<dbReference type="EMBL" id="QPMM01000006">
    <property type="protein sequence ID" value="RFS22729.1"/>
    <property type="molecule type" value="Genomic_DNA"/>
</dbReference>
<evidence type="ECO:0000313" key="2">
    <source>
        <dbReference type="EMBL" id="RFS22729.1"/>
    </source>
</evidence>
<evidence type="ECO:0008006" key="4">
    <source>
        <dbReference type="Google" id="ProtNLM"/>
    </source>
</evidence>
<gene>
    <name evidence="2" type="ORF">DVR12_13120</name>
</gene>
<organism evidence="2 3">
    <name type="scientific">Chitinophaga silvatica</name>
    <dbReference type="NCBI Taxonomy" id="2282649"/>
    <lineage>
        <taxon>Bacteria</taxon>
        <taxon>Pseudomonadati</taxon>
        <taxon>Bacteroidota</taxon>
        <taxon>Chitinophagia</taxon>
        <taxon>Chitinophagales</taxon>
        <taxon>Chitinophagaceae</taxon>
        <taxon>Chitinophaga</taxon>
    </lineage>
</organism>
<dbReference type="OrthoDB" id="671476at2"/>
<evidence type="ECO:0000256" key="1">
    <source>
        <dbReference type="SAM" id="SignalP"/>
    </source>
</evidence>
<dbReference type="Proteomes" id="UP000260644">
    <property type="component" value="Unassembled WGS sequence"/>
</dbReference>
<keyword evidence="3" id="KW-1185">Reference proteome</keyword>
<feature type="chain" id="PRO_5017695115" description="Outer membrane protein beta-barrel domain-containing protein" evidence="1">
    <location>
        <begin position="18"/>
        <end position="198"/>
    </location>
</feature>
<proteinExistence type="predicted"/>
<reference evidence="2 3" key="1">
    <citation type="submission" date="2018-07" db="EMBL/GenBank/DDBJ databases">
        <title>Chitinophaga K2CV101002-2 sp. nov., isolated from a monsoon evergreen broad-leaved forest soil.</title>
        <authorList>
            <person name="Lv Y."/>
        </authorList>
    </citation>
    <scope>NUCLEOTIDE SEQUENCE [LARGE SCALE GENOMIC DNA]</scope>
    <source>
        <strain evidence="2 3">GDMCC 1.1288</strain>
    </source>
</reference>
<name>A0A3E1YAI5_9BACT</name>
<keyword evidence="1" id="KW-0732">Signal</keyword>